<proteinExistence type="inferred from homology"/>
<dbReference type="PANTHER" id="PTHR46509">
    <property type="entry name" value="PHOSPHOADENOSINE PHOSPHOSULFATE REDUCTASE"/>
    <property type="match status" value="1"/>
</dbReference>
<comment type="caution">
    <text evidence="4">The sequence shown here is derived from an EMBL/GenBank/DDBJ whole genome shotgun (WGS) entry which is preliminary data.</text>
</comment>
<evidence type="ECO:0000259" key="3">
    <source>
        <dbReference type="Pfam" id="PF01507"/>
    </source>
</evidence>
<comment type="similarity">
    <text evidence="1">Belongs to the PAPS reductase family. CysH subfamily.</text>
</comment>
<keyword evidence="5" id="KW-1185">Reference proteome</keyword>
<feature type="domain" description="Phosphoadenosine phosphosulphate reductase" evidence="3">
    <location>
        <begin position="37"/>
        <end position="198"/>
    </location>
</feature>
<dbReference type="Proteomes" id="UP001500392">
    <property type="component" value="Unassembled WGS sequence"/>
</dbReference>
<evidence type="ECO:0000256" key="2">
    <source>
        <dbReference type="ARBA" id="ARBA00024327"/>
    </source>
</evidence>
<sequence length="215" mass="24350">MFIDKIMDLDLDTLNATLRNSSAEEIIRWAVSLNEPVMASTSFSPNAGVMLKLVTDVAPEMPVVWADSGYNVPDAYRVAEQLIKLLKPNIKPYVPLITAEHRNAIMGGIPHPDDNPDLHREFTRQVKLEPFDRAFTELAPKIWVTGIRKEETAFRQNLDILSWDGRGILKVAPIFYWSEADVLAYMSEHKLPSCKHYFDPTKVAENRECGLHTSA</sequence>
<dbReference type="InterPro" id="IPR014729">
    <property type="entry name" value="Rossmann-like_a/b/a_fold"/>
</dbReference>
<gene>
    <name evidence="4" type="ORF">GCM10022414_10140</name>
</gene>
<evidence type="ECO:0000256" key="1">
    <source>
        <dbReference type="ARBA" id="ARBA00009732"/>
    </source>
</evidence>
<accession>A0ABP7WHJ3</accession>
<protein>
    <submittedName>
        <fullName evidence="4">Phosphoadenylyl-sulfate reductase</fullName>
    </submittedName>
</protein>
<dbReference type="Gene3D" id="3.40.50.620">
    <property type="entry name" value="HUPs"/>
    <property type="match status" value="1"/>
</dbReference>
<name>A0ABP7WHJ3_9GAMM</name>
<dbReference type="EMBL" id="BAABDM010000001">
    <property type="protein sequence ID" value="GAA4089216.1"/>
    <property type="molecule type" value="Genomic_DNA"/>
</dbReference>
<dbReference type="PANTHER" id="PTHR46509:SF1">
    <property type="entry name" value="PHOSPHOADENOSINE PHOSPHOSULFATE REDUCTASE"/>
    <property type="match status" value="1"/>
</dbReference>
<reference evidence="5" key="1">
    <citation type="journal article" date="2019" name="Int. J. Syst. Evol. Microbiol.">
        <title>The Global Catalogue of Microorganisms (GCM) 10K type strain sequencing project: providing services to taxonomists for standard genome sequencing and annotation.</title>
        <authorList>
            <consortium name="The Broad Institute Genomics Platform"/>
            <consortium name="The Broad Institute Genome Sequencing Center for Infectious Disease"/>
            <person name="Wu L."/>
            <person name="Ma J."/>
        </authorList>
    </citation>
    <scope>NUCLEOTIDE SEQUENCE [LARGE SCALE GENOMIC DNA]</scope>
    <source>
        <strain evidence="5">JCM 17304</strain>
    </source>
</reference>
<dbReference type="SUPFAM" id="SSF52402">
    <property type="entry name" value="Adenine nucleotide alpha hydrolases-like"/>
    <property type="match status" value="1"/>
</dbReference>
<evidence type="ECO:0000313" key="4">
    <source>
        <dbReference type="EMBL" id="GAA4089216.1"/>
    </source>
</evidence>
<dbReference type="InterPro" id="IPR002500">
    <property type="entry name" value="PAPS_reduct_dom"/>
</dbReference>
<evidence type="ECO:0000313" key="5">
    <source>
        <dbReference type="Proteomes" id="UP001500392"/>
    </source>
</evidence>
<organism evidence="4 5">
    <name type="scientific">Zhongshania borealis</name>
    <dbReference type="NCBI Taxonomy" id="889488"/>
    <lineage>
        <taxon>Bacteria</taxon>
        <taxon>Pseudomonadati</taxon>
        <taxon>Pseudomonadota</taxon>
        <taxon>Gammaproteobacteria</taxon>
        <taxon>Cellvibrionales</taxon>
        <taxon>Spongiibacteraceae</taxon>
        <taxon>Zhongshania</taxon>
    </lineage>
</organism>
<dbReference type="Pfam" id="PF01507">
    <property type="entry name" value="PAPS_reduct"/>
    <property type="match status" value="1"/>
</dbReference>
<comment type="pathway">
    <text evidence="2">Sulfur metabolism; hydrogen sulfide biosynthesis; sulfite from sulfate.</text>
</comment>